<dbReference type="SUPFAM" id="SSF49464">
    <property type="entry name" value="Carboxypeptidase regulatory domain-like"/>
    <property type="match status" value="1"/>
</dbReference>
<reference evidence="2 3" key="1">
    <citation type="submission" date="2019-03" db="EMBL/GenBank/DDBJ databases">
        <title>Lake Tanganyika Metagenome-Assembled Genomes (MAGs).</title>
        <authorList>
            <person name="Tran P."/>
        </authorList>
    </citation>
    <scope>NUCLEOTIDE SEQUENCE [LARGE SCALE GENOMIC DNA]</scope>
    <source>
        <strain evidence="2">K_DeepCast_65m_m2_236</strain>
    </source>
</reference>
<sequence length="537" mass="53528">MVYASARFLVALLAFVVAGCTVDLAGLLGDQTPAPSRSTSPAARSGGHANVTGSQAADLTVKGVVLGLDGRPAPGVKVSAYDTVASGLISNNSGSLSQGAALVGNNAASYRAARFRRILAQPALAVTTDASGSFRFVTEGTRSLNVEAVLSDTVKALKFDLSAQAGAVTLQLAYTGAISGQVTSTDKGVTDFLGTQVFVPGTGYLALTDAGGRFEISGVPPGTFILAAISADLGRGFANGITVESKKTASAPSLVLSTVSPVLDSVAPVSAAPGQTIRLIGRNFGVSAGKRPEISFNGLAVTAGDATDTGLAAQVPNGAVSGSIIVKVGSVASNPLPFAVAAALRLPAADTLMQGLTRRYLLDAADGTGKAVPGLIGIWSTTDAAVAAVSATGEVSALRPGKAAVSVAAGTLTAALSLEVVPPVDRLVLDPSSVPPLGPLPSPGDGQSGGGFLAAATDSVRFKAIAHFKEGGTAQLPVVWNLPDSRFTMSPDGLLRVLPGSEAGSATLRATLQANPAIGADVTVDVVRQGELAVVVE</sequence>
<feature type="region of interest" description="Disordered" evidence="1">
    <location>
        <begin position="31"/>
        <end position="51"/>
    </location>
</feature>
<organism evidence="2 3">
    <name type="scientific">Candidatus Tanganyikabacteria bacterium</name>
    <dbReference type="NCBI Taxonomy" id="2961651"/>
    <lineage>
        <taxon>Bacteria</taxon>
        <taxon>Bacillati</taxon>
        <taxon>Candidatus Sericytochromatia</taxon>
        <taxon>Candidatus Tanganyikabacteria</taxon>
    </lineage>
</organism>
<evidence type="ECO:0000313" key="2">
    <source>
        <dbReference type="EMBL" id="MBM3274552.1"/>
    </source>
</evidence>
<evidence type="ECO:0000256" key="1">
    <source>
        <dbReference type="SAM" id="MobiDB-lite"/>
    </source>
</evidence>
<dbReference type="Gene3D" id="2.60.40.1120">
    <property type="entry name" value="Carboxypeptidase-like, regulatory domain"/>
    <property type="match status" value="1"/>
</dbReference>
<proteinExistence type="predicted"/>
<name>A0A937X4C3_9BACT</name>
<evidence type="ECO:0008006" key="4">
    <source>
        <dbReference type="Google" id="ProtNLM"/>
    </source>
</evidence>
<dbReference type="InterPro" id="IPR008969">
    <property type="entry name" value="CarboxyPept-like_regulatory"/>
</dbReference>
<dbReference type="PROSITE" id="PS51257">
    <property type="entry name" value="PROKAR_LIPOPROTEIN"/>
    <property type="match status" value="1"/>
</dbReference>
<accession>A0A937X4C3</accession>
<evidence type="ECO:0000313" key="3">
    <source>
        <dbReference type="Proteomes" id="UP000703893"/>
    </source>
</evidence>
<dbReference type="InterPro" id="IPR014756">
    <property type="entry name" value="Ig_E-set"/>
</dbReference>
<dbReference type="InterPro" id="IPR013783">
    <property type="entry name" value="Ig-like_fold"/>
</dbReference>
<protein>
    <recommendedName>
        <fullName evidence="4">BIG2 domain-containing protein</fullName>
    </recommendedName>
</protein>
<comment type="caution">
    <text evidence="2">The sequence shown here is derived from an EMBL/GenBank/DDBJ whole genome shotgun (WGS) entry which is preliminary data.</text>
</comment>
<dbReference type="AlphaFoldDB" id="A0A937X4C3"/>
<dbReference type="EMBL" id="VGJX01000248">
    <property type="protein sequence ID" value="MBM3274552.1"/>
    <property type="molecule type" value="Genomic_DNA"/>
</dbReference>
<feature type="compositionally biased region" description="Low complexity" evidence="1">
    <location>
        <begin position="32"/>
        <end position="45"/>
    </location>
</feature>
<dbReference type="Gene3D" id="2.60.40.1080">
    <property type="match status" value="1"/>
</dbReference>
<dbReference type="SUPFAM" id="SSF81296">
    <property type="entry name" value="E set domains"/>
    <property type="match status" value="1"/>
</dbReference>
<dbReference type="Proteomes" id="UP000703893">
    <property type="component" value="Unassembled WGS sequence"/>
</dbReference>
<gene>
    <name evidence="2" type="ORF">FJZ00_05340</name>
</gene>
<dbReference type="Gene3D" id="2.60.40.10">
    <property type="entry name" value="Immunoglobulins"/>
    <property type="match status" value="1"/>
</dbReference>